<feature type="coiled-coil region" evidence="2">
    <location>
        <begin position="4"/>
        <end position="66"/>
    </location>
</feature>
<proteinExistence type="predicted"/>
<protein>
    <recommendedName>
        <fullName evidence="4">Cell division protein ZapB</fullName>
    </recommendedName>
</protein>
<name>A0A5J4L7Y2_9ZZZZ</name>
<evidence type="ECO:0008006" key="4">
    <source>
        <dbReference type="Google" id="ProtNLM"/>
    </source>
</evidence>
<keyword evidence="1 2" id="KW-0175">Coiled coil</keyword>
<dbReference type="EMBL" id="BLAB01000001">
    <property type="protein sequence ID" value="GER94239.1"/>
    <property type="molecule type" value="Genomic_DNA"/>
</dbReference>
<comment type="caution">
    <text evidence="3">The sequence shown here is derived from an EMBL/GenBank/DDBJ whole genome shotgun (WGS) entry which is preliminary data.</text>
</comment>
<organism evidence="3">
    <name type="scientific">hot springs metagenome</name>
    <dbReference type="NCBI Taxonomy" id="433727"/>
    <lineage>
        <taxon>unclassified sequences</taxon>
        <taxon>metagenomes</taxon>
        <taxon>ecological metagenomes</taxon>
    </lineage>
</organism>
<reference evidence="3" key="1">
    <citation type="submission" date="2019-10" db="EMBL/GenBank/DDBJ databases">
        <title>Metagenomic sequencing of thiosulfate-disproportionating enrichment culture.</title>
        <authorList>
            <person name="Umezawa K."/>
            <person name="Kojima H."/>
            <person name="Fukui M."/>
        </authorList>
    </citation>
    <scope>NUCLEOTIDE SEQUENCE</scope>
    <source>
        <strain evidence="3">45J</strain>
    </source>
</reference>
<evidence type="ECO:0000313" key="3">
    <source>
        <dbReference type="EMBL" id="GER94239.1"/>
    </source>
</evidence>
<sequence length="73" mass="8596">MEVLKTFDEKIAIAVEKVRSLKEEKERLEKRVKELEDALRLKDIEIERLGMEKSSIKNQIEDLLNELETIGLK</sequence>
<accession>A0A5J4L7Y2</accession>
<gene>
    <name evidence="3" type="ORF">A45J_1999</name>
</gene>
<dbReference type="Pfam" id="PF06005">
    <property type="entry name" value="ZapB"/>
    <property type="match status" value="1"/>
</dbReference>
<evidence type="ECO:0000256" key="2">
    <source>
        <dbReference type="SAM" id="Coils"/>
    </source>
</evidence>
<evidence type="ECO:0000256" key="1">
    <source>
        <dbReference type="ARBA" id="ARBA00023054"/>
    </source>
</evidence>
<dbReference type="AlphaFoldDB" id="A0A5J4L7Y2"/>
<dbReference type="InterPro" id="IPR009252">
    <property type="entry name" value="Cell_div_ZapB"/>
</dbReference>
<dbReference type="Gene3D" id="1.20.5.340">
    <property type="match status" value="1"/>
</dbReference>